<dbReference type="Proteomes" id="UP000539957">
    <property type="component" value="Unassembled WGS sequence"/>
</dbReference>
<evidence type="ECO:0000259" key="1">
    <source>
        <dbReference type="SMART" id="SM00507"/>
    </source>
</evidence>
<dbReference type="InterPro" id="IPR052892">
    <property type="entry name" value="NA-targeting_endonuclease"/>
</dbReference>
<evidence type="ECO:0000313" key="3">
    <source>
        <dbReference type="Proteomes" id="UP000539957"/>
    </source>
</evidence>
<dbReference type="EMBL" id="JACHKY010000002">
    <property type="protein sequence ID" value="MBB4797996.1"/>
    <property type="molecule type" value="Genomic_DNA"/>
</dbReference>
<name>A0A7W7IP94_9CAUL</name>
<evidence type="ECO:0000313" key="2">
    <source>
        <dbReference type="EMBL" id="MBB4797996.1"/>
    </source>
</evidence>
<dbReference type="GO" id="GO:0004519">
    <property type="term" value="F:endonuclease activity"/>
    <property type="evidence" value="ECO:0007669"/>
    <property type="project" value="UniProtKB-KW"/>
</dbReference>
<dbReference type="CDD" id="cd00085">
    <property type="entry name" value="HNHc"/>
    <property type="match status" value="1"/>
</dbReference>
<dbReference type="SMART" id="SM00507">
    <property type="entry name" value="HNHc"/>
    <property type="match status" value="1"/>
</dbReference>
<keyword evidence="2" id="KW-0255">Endonuclease</keyword>
<gene>
    <name evidence="2" type="ORF">HNP32_001720</name>
</gene>
<dbReference type="InterPro" id="IPR003615">
    <property type="entry name" value="HNH_nuc"/>
</dbReference>
<dbReference type="PANTHER" id="PTHR33877:SF2">
    <property type="entry name" value="OS07G0170200 PROTEIN"/>
    <property type="match status" value="1"/>
</dbReference>
<feature type="domain" description="HNH nuclease" evidence="1">
    <location>
        <begin position="64"/>
        <end position="115"/>
    </location>
</feature>
<comment type="caution">
    <text evidence="2">The sequence shown here is derived from an EMBL/GenBank/DDBJ whole genome shotgun (WGS) entry which is preliminary data.</text>
</comment>
<dbReference type="Gene3D" id="1.10.30.50">
    <property type="match status" value="1"/>
</dbReference>
<proteinExistence type="predicted"/>
<dbReference type="Pfam" id="PF14279">
    <property type="entry name" value="HNH_5"/>
    <property type="match status" value="1"/>
</dbReference>
<sequence length="129" mass="14061">MSVIATALKHLIAAGVSGDDLVRAVAEMEAAVAPSPPARTARQERNRRYYELRSQGVSAKSWGVIRRAVIKRDGYRCRYCGVSVTVPQIDHIMPLSRGGSSRLKNLCVACKPCNSSKRDMTASEWGGVQ</sequence>
<dbReference type="InterPro" id="IPR029471">
    <property type="entry name" value="HNH_5"/>
</dbReference>
<keyword evidence="2" id="KW-0378">Hydrolase</keyword>
<dbReference type="AlphaFoldDB" id="A0A7W7IP94"/>
<protein>
    <submittedName>
        <fullName evidence="2">5-methylcytosine-specific restriction endonuclease McrA</fullName>
    </submittedName>
</protein>
<dbReference type="PANTHER" id="PTHR33877">
    <property type="entry name" value="SLL1193 PROTEIN"/>
    <property type="match status" value="1"/>
</dbReference>
<keyword evidence="2" id="KW-0540">Nuclease</keyword>
<accession>A0A7W7IP94</accession>
<organism evidence="2 3">
    <name type="scientific">Brevundimonas bullata</name>
    <dbReference type="NCBI Taxonomy" id="13160"/>
    <lineage>
        <taxon>Bacteria</taxon>
        <taxon>Pseudomonadati</taxon>
        <taxon>Pseudomonadota</taxon>
        <taxon>Alphaproteobacteria</taxon>
        <taxon>Caulobacterales</taxon>
        <taxon>Caulobacteraceae</taxon>
        <taxon>Brevundimonas</taxon>
    </lineage>
</organism>
<keyword evidence="3" id="KW-1185">Reference proteome</keyword>
<reference evidence="2 3" key="1">
    <citation type="submission" date="2020-08" db="EMBL/GenBank/DDBJ databases">
        <title>Functional genomics of gut bacteria from endangered species of beetles.</title>
        <authorList>
            <person name="Carlos-Shanley C."/>
        </authorList>
    </citation>
    <scope>NUCLEOTIDE SEQUENCE [LARGE SCALE GENOMIC DNA]</scope>
    <source>
        <strain evidence="2 3">S00123</strain>
    </source>
</reference>